<comment type="caution">
    <text evidence="16">The sequence shown here is derived from an EMBL/GenBank/DDBJ whole genome shotgun (WGS) entry which is preliminary data.</text>
</comment>
<dbReference type="InterPro" id="IPR050156">
    <property type="entry name" value="TC-AMP_synthase_SUA5"/>
</dbReference>
<feature type="binding site" evidence="14">
    <location>
        <position position="37"/>
    </location>
    <ligand>
        <name>L-threonine</name>
        <dbReference type="ChEBI" id="CHEBI:57926"/>
    </ligand>
</feature>
<dbReference type="GO" id="GO:0008033">
    <property type="term" value="P:tRNA processing"/>
    <property type="evidence" value="ECO:0007669"/>
    <property type="project" value="UniProtKB-KW"/>
</dbReference>
<keyword evidence="7 13" id="KW-0819">tRNA processing</keyword>
<dbReference type="GO" id="GO:0000049">
    <property type="term" value="F:tRNA binding"/>
    <property type="evidence" value="ECO:0007669"/>
    <property type="project" value="TreeGrafter"/>
</dbReference>
<feature type="domain" description="YrdC-like" evidence="15">
    <location>
        <begin position="15"/>
        <end position="201"/>
    </location>
</feature>
<evidence type="ECO:0000313" key="17">
    <source>
        <dbReference type="Proteomes" id="UP000298381"/>
    </source>
</evidence>
<evidence type="ECO:0000256" key="1">
    <source>
        <dbReference type="ARBA" id="ARBA00004496"/>
    </source>
</evidence>
<dbReference type="PROSITE" id="PS51163">
    <property type="entry name" value="YRDC"/>
    <property type="match status" value="1"/>
</dbReference>
<evidence type="ECO:0000256" key="5">
    <source>
        <dbReference type="ARBA" id="ARBA00022490"/>
    </source>
</evidence>
<dbReference type="InterPro" id="IPR005145">
    <property type="entry name" value="Sua5_C"/>
</dbReference>
<dbReference type="OrthoDB" id="9814580at2"/>
<evidence type="ECO:0000256" key="7">
    <source>
        <dbReference type="ARBA" id="ARBA00022694"/>
    </source>
</evidence>
<dbReference type="InterPro" id="IPR006070">
    <property type="entry name" value="Sua5-like_dom"/>
</dbReference>
<evidence type="ECO:0000256" key="2">
    <source>
        <dbReference type="ARBA" id="ARBA00007663"/>
    </source>
</evidence>
<dbReference type="RefSeq" id="WP_135270486.1">
    <property type="nucleotide sequence ID" value="NZ_SRIB01000002.1"/>
</dbReference>
<keyword evidence="10 13" id="KW-0067">ATP-binding</keyword>
<dbReference type="GO" id="GO:0061710">
    <property type="term" value="F:L-threonylcarbamoyladenylate synthase"/>
    <property type="evidence" value="ECO:0007669"/>
    <property type="project" value="UniProtKB-EC"/>
</dbReference>
<keyword evidence="17" id="KW-1185">Reference proteome</keyword>
<evidence type="ECO:0000256" key="3">
    <source>
        <dbReference type="ARBA" id="ARBA00012584"/>
    </source>
</evidence>
<feature type="binding site" evidence="14">
    <location>
        <position position="153"/>
    </location>
    <ligand>
        <name>ATP</name>
        <dbReference type="ChEBI" id="CHEBI:30616"/>
    </ligand>
</feature>
<keyword evidence="5 13" id="KW-0963">Cytoplasm</keyword>
<evidence type="ECO:0000313" key="16">
    <source>
        <dbReference type="EMBL" id="TFZ41498.1"/>
    </source>
</evidence>
<evidence type="ECO:0000256" key="6">
    <source>
        <dbReference type="ARBA" id="ARBA00022679"/>
    </source>
</evidence>
<keyword evidence="9 13" id="KW-0547">Nucleotide-binding</keyword>
<dbReference type="GO" id="GO:0003725">
    <property type="term" value="F:double-stranded RNA binding"/>
    <property type="evidence" value="ECO:0007669"/>
    <property type="project" value="UniProtKB-UniRule"/>
</dbReference>
<comment type="function">
    <text evidence="13">Required for the formation of a threonylcarbamoyl group on adenosine at position 37 (t(6)A37) in tRNAs that read codons beginning with adenine.</text>
</comment>
<reference evidence="16 17" key="1">
    <citation type="submission" date="2019-03" db="EMBL/GenBank/DDBJ databases">
        <title>Draft genome sequence data and analysis of a Fermenting Bacterium, Soehngenia longevitae strain 1933PT, isolated from petroleum reservoir in Azerbaijan.</title>
        <authorList>
            <person name="Grouzdev D.S."/>
            <person name="Bidzhieva S.K."/>
            <person name="Sokolova D.S."/>
            <person name="Tourova T.P."/>
            <person name="Poltaraus A.B."/>
            <person name="Nazina T.N."/>
        </authorList>
    </citation>
    <scope>NUCLEOTIDE SEQUENCE [LARGE SCALE GENOMIC DNA]</scope>
    <source>
        <strain evidence="16 17">1933P</strain>
    </source>
</reference>
<name>A0A4Z0D9B6_9FIRM</name>
<dbReference type="Pfam" id="PF01300">
    <property type="entry name" value="Sua5_yciO_yrdC"/>
    <property type="match status" value="1"/>
</dbReference>
<comment type="catalytic activity">
    <reaction evidence="12 13">
        <text>L-threonine + hydrogencarbonate + ATP = L-threonylcarbamoyladenylate + diphosphate + H2O</text>
        <dbReference type="Rhea" id="RHEA:36407"/>
        <dbReference type="ChEBI" id="CHEBI:15377"/>
        <dbReference type="ChEBI" id="CHEBI:17544"/>
        <dbReference type="ChEBI" id="CHEBI:30616"/>
        <dbReference type="ChEBI" id="CHEBI:33019"/>
        <dbReference type="ChEBI" id="CHEBI:57926"/>
        <dbReference type="ChEBI" id="CHEBI:73682"/>
        <dbReference type="EC" id="2.7.7.87"/>
    </reaction>
</comment>
<dbReference type="InterPro" id="IPR017945">
    <property type="entry name" value="DHBP_synth_RibB-like_a/b_dom"/>
</dbReference>
<dbReference type="Proteomes" id="UP000298381">
    <property type="component" value="Unassembled WGS sequence"/>
</dbReference>
<dbReference type="PIRSF" id="PIRSF004930">
    <property type="entry name" value="Tln_factor_SUA5"/>
    <property type="match status" value="1"/>
</dbReference>
<dbReference type="Gene3D" id="3.40.50.11030">
    <property type="entry name" value="Threonylcarbamoyl-AMP synthase, C-terminal domain"/>
    <property type="match status" value="1"/>
</dbReference>
<feature type="binding site" evidence="14">
    <location>
        <position position="60"/>
    </location>
    <ligand>
        <name>ATP</name>
        <dbReference type="ChEBI" id="CHEBI:30616"/>
    </ligand>
</feature>
<dbReference type="Gene3D" id="3.90.870.10">
    <property type="entry name" value="DHBP synthase"/>
    <property type="match status" value="1"/>
</dbReference>
<feature type="binding site" evidence="14">
    <location>
        <position position="69"/>
    </location>
    <ligand>
        <name>L-threonine</name>
        <dbReference type="ChEBI" id="CHEBI:57926"/>
    </ligand>
</feature>
<protein>
    <recommendedName>
        <fullName evidence="4 13">Threonylcarbamoyl-AMP synthase</fullName>
        <shortName evidence="13">TC-AMP synthase</shortName>
        <ecNumber evidence="3 13">2.7.7.87</ecNumber>
    </recommendedName>
    <alternativeName>
        <fullName evidence="11 13">L-threonylcarbamoyladenylate synthase</fullName>
    </alternativeName>
</protein>
<keyword evidence="8 13" id="KW-0548">Nucleotidyltransferase</keyword>
<keyword evidence="6 13" id="KW-0808">Transferase</keyword>
<dbReference type="PANTHER" id="PTHR17490:SF16">
    <property type="entry name" value="THREONYLCARBAMOYL-AMP SYNTHASE"/>
    <property type="match status" value="1"/>
</dbReference>
<dbReference type="AlphaFoldDB" id="A0A4Z0D9B6"/>
<evidence type="ECO:0000256" key="14">
    <source>
        <dbReference type="PIRSR" id="PIRSR004930-1"/>
    </source>
</evidence>
<dbReference type="PANTHER" id="PTHR17490">
    <property type="entry name" value="SUA5"/>
    <property type="match status" value="1"/>
</dbReference>
<feature type="binding site" evidence="14">
    <location>
        <position position="183"/>
    </location>
    <ligand>
        <name>L-threonine</name>
        <dbReference type="ChEBI" id="CHEBI:57926"/>
    </ligand>
</feature>
<feature type="binding site" evidence="14">
    <location>
        <position position="119"/>
    </location>
    <ligand>
        <name>ATP</name>
        <dbReference type="ChEBI" id="CHEBI:30616"/>
    </ligand>
</feature>
<evidence type="ECO:0000256" key="10">
    <source>
        <dbReference type="ARBA" id="ARBA00022840"/>
    </source>
</evidence>
<dbReference type="EMBL" id="SRIB01000002">
    <property type="protein sequence ID" value="TFZ41498.1"/>
    <property type="molecule type" value="Genomic_DNA"/>
</dbReference>
<evidence type="ECO:0000256" key="9">
    <source>
        <dbReference type="ARBA" id="ARBA00022741"/>
    </source>
</evidence>
<evidence type="ECO:0000256" key="11">
    <source>
        <dbReference type="ARBA" id="ARBA00029774"/>
    </source>
</evidence>
<gene>
    <name evidence="16" type="ORF">E4100_02655</name>
</gene>
<dbReference type="Pfam" id="PF03481">
    <property type="entry name" value="Sua5_C"/>
    <property type="match status" value="1"/>
</dbReference>
<evidence type="ECO:0000256" key="12">
    <source>
        <dbReference type="ARBA" id="ARBA00048366"/>
    </source>
</evidence>
<comment type="similarity">
    <text evidence="2 13">Belongs to the SUA5 family.</text>
</comment>
<organism evidence="16 17">
    <name type="scientific">Soehngenia longivitae</name>
    <dbReference type="NCBI Taxonomy" id="2562294"/>
    <lineage>
        <taxon>Bacteria</taxon>
        <taxon>Bacillati</taxon>
        <taxon>Bacillota</taxon>
        <taxon>Tissierellia</taxon>
        <taxon>Tissierellales</taxon>
        <taxon>Tissierellaceae</taxon>
        <taxon>Soehngenia</taxon>
    </lineage>
</organism>
<accession>A0A4Z0D9B6</accession>
<evidence type="ECO:0000256" key="8">
    <source>
        <dbReference type="ARBA" id="ARBA00022695"/>
    </source>
</evidence>
<feature type="binding site" evidence="14">
    <location>
        <position position="143"/>
    </location>
    <ligand>
        <name>L-threonine</name>
        <dbReference type="ChEBI" id="CHEBI:57926"/>
    </ligand>
</feature>
<dbReference type="SUPFAM" id="SSF55821">
    <property type="entry name" value="YrdC/RibB"/>
    <property type="match status" value="1"/>
</dbReference>
<dbReference type="GO" id="GO:0005737">
    <property type="term" value="C:cytoplasm"/>
    <property type="evidence" value="ECO:0007669"/>
    <property type="project" value="UniProtKB-SubCell"/>
</dbReference>
<dbReference type="EC" id="2.7.7.87" evidence="3 13"/>
<dbReference type="GO" id="GO:0005524">
    <property type="term" value="F:ATP binding"/>
    <property type="evidence" value="ECO:0007669"/>
    <property type="project" value="UniProtKB-UniRule"/>
</dbReference>
<comment type="subcellular location">
    <subcellularLocation>
        <location evidence="1 13">Cytoplasm</location>
    </subcellularLocation>
</comment>
<dbReference type="NCBIfam" id="TIGR00057">
    <property type="entry name" value="L-threonylcarbamoyladenylate synthase"/>
    <property type="match status" value="1"/>
</dbReference>
<dbReference type="InterPro" id="IPR038385">
    <property type="entry name" value="Sua5/YwlC_C"/>
</dbReference>
<feature type="binding site" evidence="14">
    <location>
        <position position="145"/>
    </location>
    <ligand>
        <name>ATP</name>
        <dbReference type="ChEBI" id="CHEBI:30616"/>
    </ligand>
</feature>
<feature type="binding site" evidence="14">
    <location>
        <position position="238"/>
    </location>
    <ligand>
        <name>ATP</name>
        <dbReference type="ChEBI" id="CHEBI:30616"/>
    </ligand>
</feature>
<feature type="binding site" evidence="14">
    <location>
        <position position="197"/>
    </location>
    <ligand>
        <name>ATP</name>
        <dbReference type="ChEBI" id="CHEBI:30616"/>
    </ligand>
</feature>
<evidence type="ECO:0000259" key="15">
    <source>
        <dbReference type="PROSITE" id="PS51163"/>
    </source>
</evidence>
<evidence type="ECO:0000256" key="4">
    <source>
        <dbReference type="ARBA" id="ARBA00015492"/>
    </source>
</evidence>
<proteinExistence type="inferred from homology"/>
<dbReference type="FunFam" id="3.90.870.10:FF:000008">
    <property type="entry name" value="Threonylcarbamoyl-AMP synthase"/>
    <property type="match status" value="1"/>
</dbReference>
<evidence type="ECO:0000256" key="13">
    <source>
        <dbReference type="PIRNR" id="PIRNR004930"/>
    </source>
</evidence>
<dbReference type="InterPro" id="IPR010923">
    <property type="entry name" value="T(6)A37_SUA5"/>
</dbReference>
<feature type="binding site" evidence="14">
    <location>
        <position position="123"/>
    </location>
    <ligand>
        <name>L-threonine</name>
        <dbReference type="ChEBI" id="CHEBI:57926"/>
    </ligand>
</feature>
<feature type="binding site" evidence="14">
    <location>
        <position position="64"/>
    </location>
    <ligand>
        <name>ATP</name>
        <dbReference type="ChEBI" id="CHEBI:30616"/>
    </ligand>
</feature>
<dbReference type="GO" id="GO:0006450">
    <property type="term" value="P:regulation of translational fidelity"/>
    <property type="evidence" value="ECO:0007669"/>
    <property type="project" value="TreeGrafter"/>
</dbReference>
<sequence>MQTKIIKIDPQNPEDDLIDEAVEILKTNELVAFPTETVYGLGAAGLNKEAVEKIFIAKNRPQDNPLILHVCSIEMVEEIAENISPDAKKLMDAFWPGPLTIIFKRKPNVPDVITAGLDTVAIRMPDNKIALKLIEKLGMPIAAPSANTSGKPSPTCAEDVYEDMYGKIPLIIDGGDARVGLESTVVDLSNDIAMILRPGGITIEHLRKYLKKVELDPALKEGKEILKPRAPGQKYRHYAPKAELILFPYSSDMTDRLKAMYEKLTDENKKVGILTVDENLDNYDADILLSLGTITDLETIAHNLFKYIRQIDNLGVDVILCEGVIEEGIGLAIMNRLKKSSGGNIA</sequence>